<comment type="similarity">
    <text evidence="2">Belongs to the THF1 family.</text>
</comment>
<reference evidence="4 5" key="1">
    <citation type="submission" date="2007-03" db="EMBL/GenBank/DDBJ databases">
        <authorList>
            <person name="Stal L."/>
            <person name="Ferriera S."/>
            <person name="Johnson J."/>
            <person name="Kravitz S."/>
            <person name="Beeson K."/>
            <person name="Sutton G."/>
            <person name="Rogers Y.-H."/>
            <person name="Friedman R."/>
            <person name="Frazier M."/>
            <person name="Venter J.C."/>
        </authorList>
    </citation>
    <scope>NUCLEOTIDE SEQUENCE [LARGE SCALE GENOMIC DNA]</scope>
    <source>
        <strain evidence="4 5">CCY0110</strain>
    </source>
</reference>
<comment type="caution">
    <text evidence="4">The sequence shown here is derived from an EMBL/GenBank/DDBJ whole genome shotgun (WGS) entry which is preliminary data.</text>
</comment>
<dbReference type="RefSeq" id="WP_008275933.1">
    <property type="nucleotide sequence ID" value="NZ_AAXW01000018.1"/>
</dbReference>
<comment type="function">
    <text evidence="2">May be involved in photosynthetic membrane biogenesis.</text>
</comment>
<feature type="region of interest" description="Disordered" evidence="3">
    <location>
        <begin position="211"/>
        <end position="246"/>
    </location>
</feature>
<dbReference type="PANTHER" id="PTHR34793:SF1">
    <property type="entry name" value="PROTEIN THYLAKOID FORMATION 1, CHLOROPLASTIC"/>
    <property type="match status" value="1"/>
</dbReference>
<dbReference type="PANTHER" id="PTHR34793">
    <property type="entry name" value="PROTEIN THYLAKOID FORMATION 1, CHLOROPLASTIC"/>
    <property type="match status" value="1"/>
</dbReference>
<sequence>MDNIRTVSDTKRKFYGYHTRPINSIYRRFVEELLVEMHLLSVNVDFKYDPIYALGVVTSFERFMQGYRPESDKASIFNALCQAVDGNSEQYHQEAEALINEAKGLSMTEFKDKLGQEGGDGILWGTCNAIAQNPKFKYSRLFGVGLYTLLMEIDPELVKEEEKRNQTIKEVSEALQFSSDKLQKDLDLYRSNLDKMQQLLTVIEDTLEADRKKRMSQKLEKTPEVVDEKGDKENKENEEQQQSSNG</sequence>
<evidence type="ECO:0000313" key="5">
    <source>
        <dbReference type="Proteomes" id="UP000003781"/>
    </source>
</evidence>
<dbReference type="Pfam" id="PF11264">
    <property type="entry name" value="ThylakoidFormat"/>
    <property type="match status" value="1"/>
</dbReference>
<dbReference type="GO" id="GO:0030096">
    <property type="term" value="C:plasma membrane-derived thylakoid photosystem II"/>
    <property type="evidence" value="ECO:0007669"/>
    <property type="project" value="TreeGrafter"/>
</dbReference>
<dbReference type="HAMAP" id="MF_01843">
    <property type="entry name" value="Thf1"/>
    <property type="match status" value="1"/>
</dbReference>
<gene>
    <name evidence="2" type="primary">thf1</name>
    <name evidence="4" type="ORF">CY0110_21090</name>
</gene>
<organism evidence="4 5">
    <name type="scientific">Crocosphaera chwakensis CCY0110</name>
    <dbReference type="NCBI Taxonomy" id="391612"/>
    <lineage>
        <taxon>Bacteria</taxon>
        <taxon>Bacillati</taxon>
        <taxon>Cyanobacteriota</taxon>
        <taxon>Cyanophyceae</taxon>
        <taxon>Oscillatoriophycideae</taxon>
        <taxon>Chroococcales</taxon>
        <taxon>Aphanothecaceae</taxon>
        <taxon>Crocosphaera</taxon>
        <taxon>Crocosphaera chwakensis</taxon>
    </lineage>
</organism>
<keyword evidence="1 2" id="KW-0175">Coiled coil</keyword>
<dbReference type="eggNOG" id="ENOG502Z86M">
    <property type="taxonomic scope" value="Bacteria"/>
</dbReference>
<evidence type="ECO:0000256" key="1">
    <source>
        <dbReference type="ARBA" id="ARBA00023054"/>
    </source>
</evidence>
<proteinExistence type="inferred from homology"/>
<dbReference type="AlphaFoldDB" id="A3IRC2"/>
<protein>
    <recommendedName>
        <fullName evidence="2">Protein Thf1</fullName>
    </recommendedName>
</protein>
<evidence type="ECO:0000256" key="3">
    <source>
        <dbReference type="SAM" id="MobiDB-lite"/>
    </source>
</evidence>
<evidence type="ECO:0000256" key="2">
    <source>
        <dbReference type="HAMAP-Rule" id="MF_01843"/>
    </source>
</evidence>
<accession>A3IRC2</accession>
<name>A3IRC2_9CHRO</name>
<dbReference type="OrthoDB" id="463078at2"/>
<feature type="compositionally biased region" description="Basic and acidic residues" evidence="3">
    <location>
        <begin position="217"/>
        <end position="238"/>
    </location>
</feature>
<dbReference type="EMBL" id="AAXW01000018">
    <property type="protein sequence ID" value="EAZ90924.1"/>
    <property type="molecule type" value="Genomic_DNA"/>
</dbReference>
<keyword evidence="5" id="KW-1185">Reference proteome</keyword>
<evidence type="ECO:0000313" key="4">
    <source>
        <dbReference type="EMBL" id="EAZ90924.1"/>
    </source>
</evidence>
<dbReference type="InterPro" id="IPR017499">
    <property type="entry name" value="Thf1"/>
</dbReference>
<dbReference type="Proteomes" id="UP000003781">
    <property type="component" value="Unassembled WGS sequence"/>
</dbReference>
<dbReference type="GO" id="GO:0010207">
    <property type="term" value="P:photosystem II assembly"/>
    <property type="evidence" value="ECO:0007669"/>
    <property type="project" value="InterPro"/>
</dbReference>
<dbReference type="NCBIfam" id="TIGR03060">
    <property type="entry name" value="PS_II_psb29"/>
    <property type="match status" value="1"/>
</dbReference>